<keyword evidence="2" id="KW-0808">Transferase</keyword>
<dbReference type="EMBL" id="MT141849">
    <property type="protein sequence ID" value="QJA71140.1"/>
    <property type="molecule type" value="Genomic_DNA"/>
</dbReference>
<evidence type="ECO:0000313" key="1">
    <source>
        <dbReference type="EMBL" id="QJA71140.1"/>
    </source>
</evidence>
<proteinExistence type="predicted"/>
<name>A0A6M3LHI1_9ZZZZ</name>
<dbReference type="AlphaFoldDB" id="A0A6M3LHI1"/>
<dbReference type="SUPFAM" id="SSF53448">
    <property type="entry name" value="Nucleotide-diphospho-sugar transferases"/>
    <property type="match status" value="1"/>
</dbReference>
<organism evidence="2">
    <name type="scientific">viral metagenome</name>
    <dbReference type="NCBI Taxonomy" id="1070528"/>
    <lineage>
        <taxon>unclassified sequences</taxon>
        <taxon>metagenomes</taxon>
        <taxon>organismal metagenomes</taxon>
    </lineage>
</organism>
<dbReference type="Gene3D" id="3.90.550.40">
    <property type="match status" value="1"/>
</dbReference>
<dbReference type="InterPro" id="IPR029044">
    <property type="entry name" value="Nucleotide-diphossugar_trans"/>
</dbReference>
<dbReference type="EMBL" id="MT143123">
    <property type="protein sequence ID" value="QJA93112.1"/>
    <property type="molecule type" value="Genomic_DNA"/>
</dbReference>
<gene>
    <name evidence="1" type="ORF">MM415A03361_0005</name>
    <name evidence="2" type="ORF">MM415B04361_0005</name>
</gene>
<reference evidence="2" key="1">
    <citation type="submission" date="2020-03" db="EMBL/GenBank/DDBJ databases">
        <title>The deep terrestrial virosphere.</title>
        <authorList>
            <person name="Holmfeldt K."/>
            <person name="Nilsson E."/>
            <person name="Simone D."/>
            <person name="Lopez-Fernandez M."/>
            <person name="Wu X."/>
            <person name="de Brujin I."/>
            <person name="Lundin D."/>
            <person name="Andersson A."/>
            <person name="Bertilsson S."/>
            <person name="Dopson M."/>
        </authorList>
    </citation>
    <scope>NUCLEOTIDE SEQUENCE</scope>
    <source>
        <strain evidence="1">MM415A03361</strain>
        <strain evidence="2">MM415B04361</strain>
    </source>
</reference>
<evidence type="ECO:0000313" key="2">
    <source>
        <dbReference type="EMBL" id="QJA93112.1"/>
    </source>
</evidence>
<accession>A0A6M3LHI1</accession>
<dbReference type="GO" id="GO:0016740">
    <property type="term" value="F:transferase activity"/>
    <property type="evidence" value="ECO:0007669"/>
    <property type="project" value="UniProtKB-KW"/>
</dbReference>
<protein>
    <submittedName>
        <fullName evidence="2">Putative glycosyltransferase</fullName>
    </submittedName>
</protein>
<sequence>MSKVRKLCVAIPNLGSIKVQTVQCLMGSLFYTAGELGCGLHLFMPYGCLIDENRNHAAKEALETGSSHLMFIDSDMVFPDNGIVTLASRDKQVIGSNYNLRDGTKRSTVKILGGDGNMCEVSGDHIPKQLFKAYAVATGFMLIHTEVFNRIPKPWFFNEYNPEKDDITGEDVNFCKKLQANGIDVWCDPTVELGHIGDYQY</sequence>